<feature type="compositionally biased region" description="Basic and acidic residues" evidence="1">
    <location>
        <begin position="1"/>
        <end position="31"/>
    </location>
</feature>
<dbReference type="Proteomes" id="UP001420932">
    <property type="component" value="Unassembled WGS sequence"/>
</dbReference>
<proteinExistence type="predicted"/>
<keyword evidence="3" id="KW-1185">Reference proteome</keyword>
<dbReference type="EMBL" id="JBBNAF010000002">
    <property type="protein sequence ID" value="KAK9162909.1"/>
    <property type="molecule type" value="Genomic_DNA"/>
</dbReference>
<feature type="compositionally biased region" description="Low complexity" evidence="1">
    <location>
        <begin position="68"/>
        <end position="96"/>
    </location>
</feature>
<protein>
    <submittedName>
        <fullName evidence="2">Uncharacterized protein</fullName>
    </submittedName>
</protein>
<comment type="caution">
    <text evidence="2">The sequence shown here is derived from an EMBL/GenBank/DDBJ whole genome shotgun (WGS) entry which is preliminary data.</text>
</comment>
<dbReference type="AlphaFoldDB" id="A0AAP0Q1Z0"/>
<feature type="compositionally biased region" description="Gly residues" evidence="1">
    <location>
        <begin position="45"/>
        <end position="57"/>
    </location>
</feature>
<organism evidence="2 3">
    <name type="scientific">Stephania yunnanensis</name>
    <dbReference type="NCBI Taxonomy" id="152371"/>
    <lineage>
        <taxon>Eukaryota</taxon>
        <taxon>Viridiplantae</taxon>
        <taxon>Streptophyta</taxon>
        <taxon>Embryophyta</taxon>
        <taxon>Tracheophyta</taxon>
        <taxon>Spermatophyta</taxon>
        <taxon>Magnoliopsida</taxon>
        <taxon>Ranunculales</taxon>
        <taxon>Menispermaceae</taxon>
        <taxon>Menispermoideae</taxon>
        <taxon>Cissampelideae</taxon>
        <taxon>Stephania</taxon>
    </lineage>
</organism>
<reference evidence="2 3" key="1">
    <citation type="submission" date="2024-01" db="EMBL/GenBank/DDBJ databases">
        <title>Genome assemblies of Stephania.</title>
        <authorList>
            <person name="Yang L."/>
        </authorList>
    </citation>
    <scope>NUCLEOTIDE SEQUENCE [LARGE SCALE GENOMIC DNA]</scope>
    <source>
        <strain evidence="2">YNDBR</strain>
        <tissue evidence="2">Leaf</tissue>
    </source>
</reference>
<evidence type="ECO:0000256" key="1">
    <source>
        <dbReference type="SAM" id="MobiDB-lite"/>
    </source>
</evidence>
<evidence type="ECO:0000313" key="2">
    <source>
        <dbReference type="EMBL" id="KAK9162909.1"/>
    </source>
</evidence>
<gene>
    <name evidence="2" type="ORF">Syun_003811</name>
</gene>
<feature type="compositionally biased region" description="Basic residues" evidence="1">
    <location>
        <begin position="58"/>
        <end position="67"/>
    </location>
</feature>
<evidence type="ECO:0000313" key="3">
    <source>
        <dbReference type="Proteomes" id="UP001420932"/>
    </source>
</evidence>
<feature type="region of interest" description="Disordered" evidence="1">
    <location>
        <begin position="1"/>
        <end position="96"/>
    </location>
</feature>
<accession>A0AAP0Q1Z0</accession>
<sequence length="96" mass="10594">MMIRMEKTRETERRREEGEKGESDRVEEEIQRAVSAPKLAEEPAGKGGSDGARGGAGRQRRTTRRGKSSQQRLRASSPSVRCRRSAAAVARRGGAR</sequence>
<name>A0AAP0Q1Z0_9MAGN</name>